<evidence type="ECO:0000259" key="9">
    <source>
        <dbReference type="Pfam" id="PF07715"/>
    </source>
</evidence>
<sequence length="1103" mass="121720">MRKLCKMIGTLAVLVSVALSTLAAQPASEVRGTVTDGDSGRPLAGVSVKLSGSAVSTTTDAKGAYAIRVPSAAAVLEFSREGYQTRKVPAEGRAQVDVALKPAARTSGVVKGVVTDSDNGNPLAGVTVVLSGSSRGTTTDAKGAWSLAVPSAESVLDFSYLGYVPQKIRVGNRSQIDIALTADNKNIDEVVVIGYSEVKKTDLTGSVTNVKMGDIKDVPVVSVDQALQGRVAGADIMSTSGDPTASTSIRIRGTRSITASNEPLIVVDGIIDAVQDLSDINSADIESISVLKDASSTAIYGARGSNGVIIVTTKKGNPTVSKPWITLKADMGFSQLPRNLDVMNATEFALYRNDVTYFNWQMGNRPVQDYTYNDPYSLGKGTNWIDEITRTAPYQNYNLSVSGRSKTSSYFVSLGYSDIQGIVDDSGFQRTTARVNVSHDFTKWFTAGVNSSLSYRDEANNKANIGGSSVWNAATYLAPVLRPEDTYNPFYGSGQTINNPRYTIDLNENTLERFASTNTLYVDIKPVEGLKISSKFTYYLYQRHDYRFYPSTLPVKNEGEGGEGYRAEYDTRTLSTENTVTYARTSKTGHYFDVMGGFTGSKSRLNGFDLNAKGLIVDDNKWNNMNGIYDKENYTSTSYTNYITKMSVLARVNYNYKKRYYLTLTGRYDGSSNFAANHKWGFFPSAAVKWNISNEYFMRRVRWIEELSLRLSAGRTGNDAIKPYRSIEAYTSTSGGYLLGGSQSTAFYPVRVASDNLTWETTDLYNAAIDASLFKKRLNITFEAYISKTRDLLLSVQKASQSGFTSHFENIGRTSNKGVELTVETRNIVKPKFSWSTSLTLSHNKQMVEDIGSEDFVSAMNSPGNSQYMMYGYVKGRPLNALWGFKYGGVWHNQEEIERNKVTNTYVSATTSLSPGLPRYIDTNNDGSLDQKDLVYLGNADPTIYGGLQNTFNIGQLKVGVYFAYSLGGKIYNYSELYMAGTYSSNQYRYMANSWHPVRNPDSDLPRAGAVQVHVPSDLQVHDASYLRLKNVSVGYTFDLRKRVKWLRDITLSVSGENLYLWSKYNGFDPDVSTSSESSTLRRVDMGAYPRARTVIFSVQIRY</sequence>
<comment type="similarity">
    <text evidence="7">Belongs to the TonB-dependent receptor family.</text>
</comment>
<feature type="chain" id="PRO_5045138746" evidence="8">
    <location>
        <begin position="24"/>
        <end position="1103"/>
    </location>
</feature>
<evidence type="ECO:0000256" key="3">
    <source>
        <dbReference type="ARBA" id="ARBA00022452"/>
    </source>
</evidence>
<dbReference type="NCBIfam" id="TIGR04057">
    <property type="entry name" value="SusC_RagA_signa"/>
    <property type="match status" value="1"/>
</dbReference>
<dbReference type="Pfam" id="PF13715">
    <property type="entry name" value="CarbopepD_reg_2"/>
    <property type="match status" value="1"/>
</dbReference>
<evidence type="ECO:0000256" key="7">
    <source>
        <dbReference type="PROSITE-ProRule" id="PRU01360"/>
    </source>
</evidence>
<dbReference type="NCBIfam" id="TIGR04056">
    <property type="entry name" value="OMP_RagA_SusC"/>
    <property type="match status" value="1"/>
</dbReference>
<evidence type="ECO:0000256" key="1">
    <source>
        <dbReference type="ARBA" id="ARBA00004571"/>
    </source>
</evidence>
<dbReference type="PROSITE" id="PS00018">
    <property type="entry name" value="EF_HAND_1"/>
    <property type="match status" value="1"/>
</dbReference>
<keyword evidence="3 7" id="KW-1134">Transmembrane beta strand</keyword>
<dbReference type="PROSITE" id="PS52016">
    <property type="entry name" value="TONB_DEPENDENT_REC_3"/>
    <property type="match status" value="1"/>
</dbReference>
<feature type="domain" description="TonB-dependent receptor plug" evidence="9">
    <location>
        <begin position="200"/>
        <end position="308"/>
    </location>
</feature>
<protein>
    <submittedName>
        <fullName evidence="10">SusC/RagA family TonB-linked outer membrane protein</fullName>
    </submittedName>
</protein>
<dbReference type="SUPFAM" id="SSF56935">
    <property type="entry name" value="Porins"/>
    <property type="match status" value="1"/>
</dbReference>
<keyword evidence="6 7" id="KW-0998">Cell outer membrane</keyword>
<dbReference type="Gene3D" id="2.170.130.10">
    <property type="entry name" value="TonB-dependent receptor, plug domain"/>
    <property type="match status" value="1"/>
</dbReference>
<keyword evidence="4 7" id="KW-0812">Transmembrane</keyword>
<dbReference type="Gene3D" id="2.60.40.1120">
    <property type="entry name" value="Carboxypeptidase-like, regulatory domain"/>
    <property type="match status" value="2"/>
</dbReference>
<evidence type="ECO:0000256" key="6">
    <source>
        <dbReference type="ARBA" id="ARBA00023237"/>
    </source>
</evidence>
<proteinExistence type="inferred from homology"/>
<dbReference type="Gene3D" id="2.40.170.20">
    <property type="entry name" value="TonB-dependent receptor, beta-barrel domain"/>
    <property type="match status" value="1"/>
</dbReference>
<name>A0ABV1GZT0_9BACT</name>
<dbReference type="SUPFAM" id="SSF49464">
    <property type="entry name" value="Carboxypeptidase regulatory domain-like"/>
    <property type="match status" value="2"/>
</dbReference>
<evidence type="ECO:0000256" key="5">
    <source>
        <dbReference type="ARBA" id="ARBA00023136"/>
    </source>
</evidence>
<evidence type="ECO:0000313" key="11">
    <source>
        <dbReference type="Proteomes" id="UP001460202"/>
    </source>
</evidence>
<dbReference type="InterPro" id="IPR018247">
    <property type="entry name" value="EF_Hand_1_Ca_BS"/>
</dbReference>
<keyword evidence="5 7" id="KW-0472">Membrane</keyword>
<evidence type="ECO:0000256" key="2">
    <source>
        <dbReference type="ARBA" id="ARBA00022448"/>
    </source>
</evidence>
<evidence type="ECO:0000256" key="4">
    <source>
        <dbReference type="ARBA" id="ARBA00022692"/>
    </source>
</evidence>
<keyword evidence="2 7" id="KW-0813">Transport</keyword>
<feature type="signal peptide" evidence="8">
    <location>
        <begin position="1"/>
        <end position="23"/>
    </location>
</feature>
<organism evidence="10 11">
    <name type="scientific">Alistipes intestinihominis</name>
    <dbReference type="NCBI Taxonomy" id="3133172"/>
    <lineage>
        <taxon>Bacteria</taxon>
        <taxon>Pseudomonadati</taxon>
        <taxon>Bacteroidota</taxon>
        <taxon>Bacteroidia</taxon>
        <taxon>Bacteroidales</taxon>
        <taxon>Rikenellaceae</taxon>
        <taxon>Alistipes</taxon>
    </lineage>
</organism>
<evidence type="ECO:0000256" key="8">
    <source>
        <dbReference type="SAM" id="SignalP"/>
    </source>
</evidence>
<dbReference type="InterPro" id="IPR023996">
    <property type="entry name" value="TonB-dep_OMP_SusC/RagA"/>
</dbReference>
<dbReference type="InterPro" id="IPR036942">
    <property type="entry name" value="Beta-barrel_TonB_sf"/>
</dbReference>
<gene>
    <name evidence="10" type="ORF">WMO46_13265</name>
</gene>
<evidence type="ECO:0000313" key="10">
    <source>
        <dbReference type="EMBL" id="MEQ2545912.1"/>
    </source>
</evidence>
<dbReference type="InterPro" id="IPR008969">
    <property type="entry name" value="CarboxyPept-like_regulatory"/>
</dbReference>
<dbReference type="Proteomes" id="UP001460202">
    <property type="component" value="Unassembled WGS sequence"/>
</dbReference>
<reference evidence="10 11" key="1">
    <citation type="submission" date="2024-03" db="EMBL/GenBank/DDBJ databases">
        <title>Human intestinal bacterial collection.</title>
        <authorList>
            <person name="Pauvert C."/>
            <person name="Hitch T.C.A."/>
            <person name="Clavel T."/>
        </authorList>
    </citation>
    <scope>NUCLEOTIDE SEQUENCE [LARGE SCALE GENOMIC DNA]</scope>
    <source>
        <strain evidence="10 11">CLA-KB-H122</strain>
    </source>
</reference>
<accession>A0ABV1GZT0</accession>
<dbReference type="RefSeq" id="WP_349094512.1">
    <property type="nucleotide sequence ID" value="NZ_JBBMFL010000018.1"/>
</dbReference>
<dbReference type="InterPro" id="IPR012910">
    <property type="entry name" value="Plug_dom"/>
</dbReference>
<comment type="caution">
    <text evidence="10">The sequence shown here is derived from an EMBL/GenBank/DDBJ whole genome shotgun (WGS) entry which is preliminary data.</text>
</comment>
<dbReference type="InterPro" id="IPR037066">
    <property type="entry name" value="Plug_dom_sf"/>
</dbReference>
<keyword evidence="8" id="KW-0732">Signal</keyword>
<dbReference type="InterPro" id="IPR023997">
    <property type="entry name" value="TonB-dep_OMP_SusC/RagA_CS"/>
</dbReference>
<dbReference type="EMBL" id="JBBMFL010000018">
    <property type="protein sequence ID" value="MEQ2545912.1"/>
    <property type="molecule type" value="Genomic_DNA"/>
</dbReference>
<dbReference type="Pfam" id="PF07715">
    <property type="entry name" value="Plug"/>
    <property type="match status" value="1"/>
</dbReference>
<comment type="subcellular location">
    <subcellularLocation>
        <location evidence="1 7">Cell outer membrane</location>
        <topology evidence="1 7">Multi-pass membrane protein</topology>
    </subcellularLocation>
</comment>
<keyword evidence="11" id="KW-1185">Reference proteome</keyword>
<dbReference type="InterPro" id="IPR039426">
    <property type="entry name" value="TonB-dep_rcpt-like"/>
</dbReference>
<dbReference type="Pfam" id="PF13620">
    <property type="entry name" value="CarboxypepD_reg"/>
    <property type="match status" value="1"/>
</dbReference>